<feature type="signal peptide" evidence="1">
    <location>
        <begin position="1"/>
        <end position="21"/>
    </location>
</feature>
<keyword evidence="1" id="KW-0732">Signal</keyword>
<accession>A0A7Y6I4G0</accession>
<evidence type="ECO:0008006" key="4">
    <source>
        <dbReference type="Google" id="ProtNLM"/>
    </source>
</evidence>
<comment type="caution">
    <text evidence="2">The sequence shown here is derived from an EMBL/GenBank/DDBJ whole genome shotgun (WGS) entry which is preliminary data.</text>
</comment>
<evidence type="ECO:0000313" key="3">
    <source>
        <dbReference type="Proteomes" id="UP000586042"/>
    </source>
</evidence>
<reference evidence="2 3" key="1">
    <citation type="submission" date="2020-06" db="EMBL/GenBank/DDBJ databases">
        <title>Nonomuraea sp. SMC257, a novel actinomycete isolated from soil.</title>
        <authorList>
            <person name="Chanama M."/>
        </authorList>
    </citation>
    <scope>NUCLEOTIDE SEQUENCE [LARGE SCALE GENOMIC DNA]</scope>
    <source>
        <strain evidence="2 3">SMC257</strain>
    </source>
</reference>
<protein>
    <recommendedName>
        <fullName evidence="4">Lipoprotein</fullName>
    </recommendedName>
</protein>
<dbReference type="AlphaFoldDB" id="A0A7Y6I4G0"/>
<name>A0A7Y6I4G0_9ACTN</name>
<sequence length="145" mass="15119">MKKGLALLVVVGAMTTSSGCAGIDATSSSSADCYRKDDREGERLAGVIGPLLSPDVRSTLVKGSGCDSAPEGGAFISYTLYSDIPPHVVMQKFYSAGWVDLPRAKEPCPDSCIAGVSKETDGRRIEATVEDSAGGPRMLEAAFVD</sequence>
<proteinExistence type="predicted"/>
<evidence type="ECO:0000313" key="2">
    <source>
        <dbReference type="EMBL" id="NUW30923.1"/>
    </source>
</evidence>
<dbReference type="RefSeq" id="WP_175588350.1">
    <property type="nucleotide sequence ID" value="NZ_JABWGN010000002.1"/>
</dbReference>
<keyword evidence="3" id="KW-1185">Reference proteome</keyword>
<dbReference type="EMBL" id="JABWGN010000002">
    <property type="protein sequence ID" value="NUW30923.1"/>
    <property type="molecule type" value="Genomic_DNA"/>
</dbReference>
<gene>
    <name evidence="2" type="ORF">HTZ77_05755</name>
</gene>
<feature type="chain" id="PRO_5039730453" description="Lipoprotein" evidence="1">
    <location>
        <begin position="22"/>
        <end position="145"/>
    </location>
</feature>
<dbReference type="PROSITE" id="PS51257">
    <property type="entry name" value="PROKAR_LIPOPROTEIN"/>
    <property type="match status" value="1"/>
</dbReference>
<dbReference type="Proteomes" id="UP000586042">
    <property type="component" value="Unassembled WGS sequence"/>
</dbReference>
<organism evidence="2 3">
    <name type="scientific">Nonomuraea montanisoli</name>
    <dbReference type="NCBI Taxonomy" id="2741721"/>
    <lineage>
        <taxon>Bacteria</taxon>
        <taxon>Bacillati</taxon>
        <taxon>Actinomycetota</taxon>
        <taxon>Actinomycetes</taxon>
        <taxon>Streptosporangiales</taxon>
        <taxon>Streptosporangiaceae</taxon>
        <taxon>Nonomuraea</taxon>
    </lineage>
</organism>
<evidence type="ECO:0000256" key="1">
    <source>
        <dbReference type="SAM" id="SignalP"/>
    </source>
</evidence>